<name>A0A7W4Z0V4_9ACTN</name>
<dbReference type="AlphaFoldDB" id="A0A7W4Z0V4"/>
<keyword evidence="1" id="KW-0812">Transmembrane</keyword>
<feature type="transmembrane region" description="Helical" evidence="1">
    <location>
        <begin position="42"/>
        <end position="60"/>
    </location>
</feature>
<dbReference type="Proteomes" id="UP000589626">
    <property type="component" value="Unassembled WGS sequence"/>
</dbReference>
<feature type="transmembrane region" description="Helical" evidence="1">
    <location>
        <begin position="12"/>
        <end position="30"/>
    </location>
</feature>
<keyword evidence="1" id="KW-0472">Membrane</keyword>
<feature type="transmembrane region" description="Helical" evidence="1">
    <location>
        <begin position="72"/>
        <end position="93"/>
    </location>
</feature>
<evidence type="ECO:0000313" key="2">
    <source>
        <dbReference type="EMBL" id="MBB3042709.1"/>
    </source>
</evidence>
<comment type="caution">
    <text evidence="2">The sequence shown here is derived from an EMBL/GenBank/DDBJ whole genome shotgun (WGS) entry which is preliminary data.</text>
</comment>
<dbReference type="RefSeq" id="WP_183592651.1">
    <property type="nucleotide sequence ID" value="NZ_JACHWR010000002.1"/>
</dbReference>
<evidence type="ECO:0000256" key="1">
    <source>
        <dbReference type="SAM" id="Phobius"/>
    </source>
</evidence>
<organism evidence="2 3">
    <name type="scientific">Nocardioides soli</name>
    <dbReference type="NCBI Taxonomy" id="1036020"/>
    <lineage>
        <taxon>Bacteria</taxon>
        <taxon>Bacillati</taxon>
        <taxon>Actinomycetota</taxon>
        <taxon>Actinomycetes</taxon>
        <taxon>Propionibacteriales</taxon>
        <taxon>Nocardioidaceae</taxon>
        <taxon>Nocardioides</taxon>
    </lineage>
</organism>
<keyword evidence="1" id="KW-1133">Transmembrane helix</keyword>
<reference evidence="2 3" key="1">
    <citation type="submission" date="2020-08" db="EMBL/GenBank/DDBJ databases">
        <title>Sequencing the genomes of 1000 actinobacteria strains.</title>
        <authorList>
            <person name="Klenk H.-P."/>
        </authorList>
    </citation>
    <scope>NUCLEOTIDE SEQUENCE [LARGE SCALE GENOMIC DNA]</scope>
    <source>
        <strain evidence="2 3">DSM 105498</strain>
    </source>
</reference>
<feature type="transmembrane region" description="Helical" evidence="1">
    <location>
        <begin position="105"/>
        <end position="124"/>
    </location>
</feature>
<protein>
    <recommendedName>
        <fullName evidence="4">Integral membrane protein</fullName>
    </recommendedName>
</protein>
<dbReference type="EMBL" id="JACHWR010000002">
    <property type="protein sequence ID" value="MBB3042709.1"/>
    <property type="molecule type" value="Genomic_DNA"/>
</dbReference>
<accession>A0A7W4Z0V4</accession>
<proteinExistence type="predicted"/>
<evidence type="ECO:0000313" key="3">
    <source>
        <dbReference type="Proteomes" id="UP000589626"/>
    </source>
</evidence>
<sequence length="132" mass="14205">MSEAPRSGPHQVLLALYALFALAAGARSLVQLTTRYDEAPVAYWLSLAAAATYALGWWAIRQASSGHTGFASVMLWIELAGVLTVGTVSLLVPDWFPDASVWSDYGIGYGFVPAALPVAGLVWLRRQRRSPA</sequence>
<evidence type="ECO:0008006" key="4">
    <source>
        <dbReference type="Google" id="ProtNLM"/>
    </source>
</evidence>
<gene>
    <name evidence="2" type="ORF">FHU40_002527</name>
</gene>
<keyword evidence="3" id="KW-1185">Reference proteome</keyword>